<keyword evidence="1" id="KW-0732">Signal</keyword>
<evidence type="ECO:0000313" key="4">
    <source>
        <dbReference type="Proteomes" id="UP001176429"/>
    </source>
</evidence>
<dbReference type="InterPro" id="IPR029058">
    <property type="entry name" value="AB_hydrolase_fold"/>
</dbReference>
<comment type="caution">
    <text evidence="3">The sequence shown here is derived from an EMBL/GenBank/DDBJ whole genome shotgun (WGS) entry which is preliminary data.</text>
</comment>
<keyword evidence="3" id="KW-0378">Hydrolase</keyword>
<reference evidence="3" key="1">
    <citation type="submission" date="2023-07" db="EMBL/GenBank/DDBJ databases">
        <authorList>
            <person name="Kim M.K."/>
        </authorList>
    </citation>
    <scope>NUCLEOTIDE SEQUENCE</scope>
    <source>
        <strain evidence="3">ASUV-10-1</strain>
    </source>
</reference>
<evidence type="ECO:0000256" key="1">
    <source>
        <dbReference type="SAM" id="SignalP"/>
    </source>
</evidence>
<dbReference type="EMBL" id="JAUQSY010000019">
    <property type="protein sequence ID" value="MDO7877337.1"/>
    <property type="molecule type" value="Genomic_DNA"/>
</dbReference>
<protein>
    <submittedName>
        <fullName evidence="3">Alpha/beta fold hydrolase</fullName>
    </submittedName>
</protein>
<dbReference type="InterPro" id="IPR000073">
    <property type="entry name" value="AB_hydrolase_1"/>
</dbReference>
<evidence type="ECO:0000259" key="2">
    <source>
        <dbReference type="Pfam" id="PF12697"/>
    </source>
</evidence>
<feature type="signal peptide" evidence="1">
    <location>
        <begin position="1"/>
        <end position="21"/>
    </location>
</feature>
<dbReference type="Gene3D" id="3.40.50.1820">
    <property type="entry name" value="alpha/beta hydrolase"/>
    <property type="match status" value="1"/>
</dbReference>
<dbReference type="Pfam" id="PF12697">
    <property type="entry name" value="Abhydrolase_6"/>
    <property type="match status" value="1"/>
</dbReference>
<keyword evidence="4" id="KW-1185">Reference proteome</keyword>
<feature type="chain" id="PRO_5045684205" evidence="1">
    <location>
        <begin position="22"/>
        <end position="311"/>
    </location>
</feature>
<proteinExistence type="predicted"/>
<sequence length="311" mass="33709">MNRFLTAGMGLLLLGSRPIQAQDLPPITHTQVIGKQLAYQMSERASRRPGAPIVVFEGGVGAGTENFVPLLPGLSAAGIAWLTYARPGLSGSEPDPDVRTDAEVVARLHALLKRERIAPPYLLVGHSLGGALVRLFAATYPGEVAGLVLIDPTNFMLTAADDERIRRESGSALGYRAVFTTMLRRGATDAAIPAHVRGDLLRAAEANQPDYFGEYQYLPPLPDVPVAVLLAYNSPVEGGEAALSRELQLNEPAWSAQVTKYRIQDFSALIARNHHSVLQLLPGYVHVIHHMDPERVLGVIREVYQHAPAAR</sequence>
<dbReference type="InterPro" id="IPR050266">
    <property type="entry name" value="AB_hydrolase_sf"/>
</dbReference>
<dbReference type="RefSeq" id="WP_305008765.1">
    <property type="nucleotide sequence ID" value="NZ_JAUQSY010000019.1"/>
</dbReference>
<organism evidence="3 4">
    <name type="scientific">Hymenobacter aranciens</name>
    <dbReference type="NCBI Taxonomy" id="3063996"/>
    <lineage>
        <taxon>Bacteria</taxon>
        <taxon>Pseudomonadati</taxon>
        <taxon>Bacteroidota</taxon>
        <taxon>Cytophagia</taxon>
        <taxon>Cytophagales</taxon>
        <taxon>Hymenobacteraceae</taxon>
        <taxon>Hymenobacter</taxon>
    </lineage>
</organism>
<dbReference type="PANTHER" id="PTHR43798">
    <property type="entry name" value="MONOACYLGLYCEROL LIPASE"/>
    <property type="match status" value="1"/>
</dbReference>
<dbReference type="PANTHER" id="PTHR43798:SF33">
    <property type="entry name" value="HYDROLASE, PUTATIVE (AFU_ORTHOLOGUE AFUA_2G14860)-RELATED"/>
    <property type="match status" value="1"/>
</dbReference>
<dbReference type="GO" id="GO:0016787">
    <property type="term" value="F:hydrolase activity"/>
    <property type="evidence" value="ECO:0007669"/>
    <property type="project" value="UniProtKB-KW"/>
</dbReference>
<feature type="domain" description="AB hydrolase-1" evidence="2">
    <location>
        <begin position="64"/>
        <end position="295"/>
    </location>
</feature>
<dbReference type="Proteomes" id="UP001176429">
    <property type="component" value="Unassembled WGS sequence"/>
</dbReference>
<dbReference type="SUPFAM" id="SSF53474">
    <property type="entry name" value="alpha/beta-Hydrolases"/>
    <property type="match status" value="1"/>
</dbReference>
<name>A0ABT9BGE8_9BACT</name>
<accession>A0ABT9BGE8</accession>
<gene>
    <name evidence="3" type="ORF">Q5H93_21510</name>
</gene>
<evidence type="ECO:0000313" key="3">
    <source>
        <dbReference type="EMBL" id="MDO7877337.1"/>
    </source>
</evidence>